<organism evidence="1 2">
    <name type="scientific">Bacteroides fragilis</name>
    <dbReference type="NCBI Taxonomy" id="817"/>
    <lineage>
        <taxon>Bacteria</taxon>
        <taxon>Pseudomonadati</taxon>
        <taxon>Bacteroidota</taxon>
        <taxon>Bacteroidia</taxon>
        <taxon>Bacteroidales</taxon>
        <taxon>Bacteroidaceae</taxon>
        <taxon>Bacteroides</taxon>
    </lineage>
</organism>
<evidence type="ECO:0000313" key="1">
    <source>
        <dbReference type="EMBL" id="RHH10290.1"/>
    </source>
</evidence>
<evidence type="ECO:0000313" key="2">
    <source>
        <dbReference type="Proteomes" id="UP000266644"/>
    </source>
</evidence>
<accession>A0A396BUE5</accession>
<gene>
    <name evidence="1" type="ORF">DW228_12990</name>
</gene>
<dbReference type="Proteomes" id="UP000266644">
    <property type="component" value="Unassembled WGS sequence"/>
</dbReference>
<protein>
    <submittedName>
        <fullName evidence="1">Uncharacterized protein</fullName>
    </submittedName>
</protein>
<name>A0A396BUE5_BACFG</name>
<dbReference type="AlphaFoldDB" id="A0A396BUE5"/>
<reference evidence="1 2" key="1">
    <citation type="submission" date="2018-08" db="EMBL/GenBank/DDBJ databases">
        <title>A genome reference for cultivated species of the human gut microbiota.</title>
        <authorList>
            <person name="Zou Y."/>
            <person name="Xue W."/>
            <person name="Luo G."/>
        </authorList>
    </citation>
    <scope>NUCLEOTIDE SEQUENCE [LARGE SCALE GENOMIC DNA]</scope>
    <source>
        <strain evidence="1 2">AM18-6</strain>
    </source>
</reference>
<comment type="caution">
    <text evidence="1">The sequence shown here is derived from an EMBL/GenBank/DDBJ whole genome shotgun (WGS) entry which is preliminary data.</text>
</comment>
<dbReference type="EMBL" id="QRJE01000019">
    <property type="protein sequence ID" value="RHH10290.1"/>
    <property type="molecule type" value="Genomic_DNA"/>
</dbReference>
<proteinExistence type="predicted"/>
<sequence length="74" mass="8729">MSCIGKSRTFAPAFQEKESLLKLTCCKSARIRLRDLPEKYFRIYLVIYLKSSYLCRPIRKEKAVSFLGSFPIYR</sequence>